<reference evidence="1 2" key="1">
    <citation type="submission" date="2024-10" db="EMBL/GenBank/DDBJ databases">
        <title>The Natural Products Discovery Center: Release of the First 8490 Sequenced Strains for Exploring Actinobacteria Biosynthetic Diversity.</title>
        <authorList>
            <person name="Kalkreuter E."/>
            <person name="Kautsar S.A."/>
            <person name="Yang D."/>
            <person name="Bader C.D."/>
            <person name="Teijaro C.N."/>
            <person name="Fluegel L."/>
            <person name="Davis C.M."/>
            <person name="Simpson J.R."/>
            <person name="Lauterbach L."/>
            <person name="Steele A.D."/>
            <person name="Gui C."/>
            <person name="Meng S."/>
            <person name="Li G."/>
            <person name="Viehrig K."/>
            <person name="Ye F."/>
            <person name="Su P."/>
            <person name="Kiefer A.F."/>
            <person name="Nichols A."/>
            <person name="Cepeda A.J."/>
            <person name="Yan W."/>
            <person name="Fan B."/>
            <person name="Jiang Y."/>
            <person name="Adhikari A."/>
            <person name="Zheng C.-J."/>
            <person name="Schuster L."/>
            <person name="Cowan T.M."/>
            <person name="Smanski M.J."/>
            <person name="Chevrette M.G."/>
            <person name="De Carvalho L.P.S."/>
            <person name="Shen B."/>
        </authorList>
    </citation>
    <scope>NUCLEOTIDE SEQUENCE [LARGE SCALE GENOMIC DNA]</scope>
    <source>
        <strain evidence="1 2">NPDC003029</strain>
    </source>
</reference>
<evidence type="ECO:0000313" key="2">
    <source>
        <dbReference type="Proteomes" id="UP001601976"/>
    </source>
</evidence>
<sequence length="391" mass="41850">MAFLDIHILQNVPPSNINRDQDGSPKTAVFGGAKRARVSSQAWKRATRTAFEADGTLAGEDAVRTRQLPQMIADQLAERVPALADKADAIGMAAAFAMFKVAAKKPKKKSAADEPVEERPVTEYLLFLGRTQINNVVDTLAAQATALADAKTDQELADIVGALGLKDLGVSAHPGSVALFGRMVANSPDTGVDAGCQVAHAISTHEAITEFDYFTAVDDMQQDDNKGAGMIGSLEFNSATLYRYATLDLRTLHTNLDNNHESTLKSALGFIRAFSSSMPTGKANTFAHHTRPEVIILSLREDRPVSHVDAFERPIARTGDGYLAASATTLFAHIAGADEQWGDTPSWSAAIYPSTLESNGVTELPERLTWKAALTQAEKALTAALSKAQTT</sequence>
<evidence type="ECO:0000313" key="1">
    <source>
        <dbReference type="EMBL" id="MFF3342755.1"/>
    </source>
</evidence>
<accession>A0ABW6RMJ6</accession>
<protein>
    <submittedName>
        <fullName evidence="1">Type I-E CRISPR-associated protein Cas7/Cse4/CasC</fullName>
    </submittedName>
</protein>
<dbReference type="InterPro" id="IPR010148">
    <property type="entry name" value="CRISPR-assoc_prot_CT1975"/>
</dbReference>
<dbReference type="NCBIfam" id="TIGR01869">
    <property type="entry name" value="casC_Cse4"/>
    <property type="match status" value="1"/>
</dbReference>
<keyword evidence="2" id="KW-1185">Reference proteome</keyword>
<name>A0ABW6RMJ6_9ACTN</name>
<dbReference type="Pfam" id="PF09344">
    <property type="entry name" value="Cas_CT1975"/>
    <property type="match status" value="1"/>
</dbReference>
<proteinExistence type="predicted"/>
<comment type="caution">
    <text evidence="1">The sequence shown here is derived from an EMBL/GenBank/DDBJ whole genome shotgun (WGS) entry which is preliminary data.</text>
</comment>
<gene>
    <name evidence="1" type="primary">cas7e</name>
    <name evidence="1" type="ORF">ACFYWW_29190</name>
</gene>
<dbReference type="EMBL" id="JBIAPK010000011">
    <property type="protein sequence ID" value="MFF3342755.1"/>
    <property type="molecule type" value="Genomic_DNA"/>
</dbReference>
<organism evidence="1 2">
    <name type="scientific">Streptomyces flavidovirens</name>
    <dbReference type="NCBI Taxonomy" id="67298"/>
    <lineage>
        <taxon>Bacteria</taxon>
        <taxon>Bacillati</taxon>
        <taxon>Actinomycetota</taxon>
        <taxon>Actinomycetes</taxon>
        <taxon>Kitasatosporales</taxon>
        <taxon>Streptomycetaceae</taxon>
        <taxon>Streptomyces</taxon>
    </lineage>
</organism>
<dbReference type="Proteomes" id="UP001601976">
    <property type="component" value="Unassembled WGS sequence"/>
</dbReference>
<dbReference type="RefSeq" id="WP_355724845.1">
    <property type="nucleotide sequence ID" value="NZ_JBEXNP010000018.1"/>
</dbReference>